<dbReference type="AlphaFoldDB" id="A0AA39CCN2"/>
<name>A0AA39CCN2_9EURO</name>
<proteinExistence type="predicted"/>
<gene>
    <name evidence="1" type="ORF">H2200_012187</name>
</gene>
<keyword evidence="2" id="KW-1185">Reference proteome</keyword>
<organism evidence="1 2">
    <name type="scientific">Cladophialophora chaetospira</name>
    <dbReference type="NCBI Taxonomy" id="386627"/>
    <lineage>
        <taxon>Eukaryota</taxon>
        <taxon>Fungi</taxon>
        <taxon>Dikarya</taxon>
        <taxon>Ascomycota</taxon>
        <taxon>Pezizomycotina</taxon>
        <taxon>Eurotiomycetes</taxon>
        <taxon>Chaetothyriomycetidae</taxon>
        <taxon>Chaetothyriales</taxon>
        <taxon>Herpotrichiellaceae</taxon>
        <taxon>Cladophialophora</taxon>
    </lineage>
</organism>
<evidence type="ECO:0000313" key="2">
    <source>
        <dbReference type="Proteomes" id="UP001172673"/>
    </source>
</evidence>
<evidence type="ECO:0000313" key="1">
    <source>
        <dbReference type="EMBL" id="KAJ9603409.1"/>
    </source>
</evidence>
<dbReference type="Proteomes" id="UP001172673">
    <property type="component" value="Unassembled WGS sequence"/>
</dbReference>
<dbReference type="EMBL" id="JAPDRK010000022">
    <property type="protein sequence ID" value="KAJ9603409.1"/>
    <property type="molecule type" value="Genomic_DNA"/>
</dbReference>
<reference evidence="1" key="1">
    <citation type="submission" date="2022-10" db="EMBL/GenBank/DDBJ databases">
        <title>Culturing micro-colonial fungi from biological soil crusts in the Mojave desert and describing Neophaeococcomyces mojavensis, and introducing the new genera and species Taxawa tesnikishii.</title>
        <authorList>
            <person name="Kurbessoian T."/>
            <person name="Stajich J.E."/>
        </authorList>
    </citation>
    <scope>NUCLEOTIDE SEQUENCE</scope>
    <source>
        <strain evidence="1">TK_41</strain>
    </source>
</reference>
<sequence>MNTSESEPLPLKKPVKQVGSKSLQDIAAAKAVSALQEDEDAVRTWNFLDASTQQILFPYLWKEQRRLLDQERRCKVYIERRDYFRSRWEYRTYADDERYPRERAEALRTCSSANLIIPVSGGGKAFELCHCWDSALLTRCSKCGIDLDKFTSRDVLRTRIIAAFGTPPEQREESWEGDPLSTDCVWGIELRERHFGHTYFIFGENFWPEYEGEEAHEFGFDGAMDLLNWLVNEEPPEPFVPYIK</sequence>
<protein>
    <submittedName>
        <fullName evidence="1">Uncharacterized protein</fullName>
    </submittedName>
</protein>
<accession>A0AA39CCN2</accession>
<comment type="caution">
    <text evidence="1">The sequence shown here is derived from an EMBL/GenBank/DDBJ whole genome shotgun (WGS) entry which is preliminary data.</text>
</comment>